<evidence type="ECO:0000256" key="4">
    <source>
        <dbReference type="ARBA" id="ARBA00023163"/>
    </source>
</evidence>
<dbReference type="SMART" id="SM01370">
    <property type="entry name" value="TAFII55_N"/>
    <property type="match status" value="1"/>
</dbReference>
<dbReference type="Proteomes" id="UP001054945">
    <property type="component" value="Unassembled WGS sequence"/>
</dbReference>
<protein>
    <recommendedName>
        <fullName evidence="8">TAFII55 protein conserved region domain-containing protein</fullName>
    </recommendedName>
</protein>
<keyword evidence="3" id="KW-0805">Transcription regulation</keyword>
<keyword evidence="10" id="KW-1185">Reference proteome</keyword>
<organism evidence="9 10">
    <name type="scientific">Caerostris extrusa</name>
    <name type="common">Bark spider</name>
    <name type="synonym">Caerostris bankana</name>
    <dbReference type="NCBI Taxonomy" id="172846"/>
    <lineage>
        <taxon>Eukaryota</taxon>
        <taxon>Metazoa</taxon>
        <taxon>Ecdysozoa</taxon>
        <taxon>Arthropoda</taxon>
        <taxon>Chelicerata</taxon>
        <taxon>Arachnida</taxon>
        <taxon>Araneae</taxon>
        <taxon>Araneomorphae</taxon>
        <taxon>Entelegynae</taxon>
        <taxon>Araneoidea</taxon>
        <taxon>Araneidae</taxon>
        <taxon>Caerostris</taxon>
    </lineage>
</organism>
<evidence type="ECO:0000259" key="8">
    <source>
        <dbReference type="SMART" id="SM01370"/>
    </source>
</evidence>
<keyword evidence="5" id="KW-0539">Nucleus</keyword>
<evidence type="ECO:0000256" key="3">
    <source>
        <dbReference type="ARBA" id="ARBA00023015"/>
    </source>
</evidence>
<keyword evidence="6" id="KW-0175">Coiled coil</keyword>
<gene>
    <name evidence="9" type="ORF">CEXT_572351</name>
</gene>
<proteinExistence type="inferred from homology"/>
<dbReference type="Pfam" id="PF04658">
    <property type="entry name" value="TAFII55_N"/>
    <property type="match status" value="1"/>
</dbReference>
<evidence type="ECO:0000256" key="2">
    <source>
        <dbReference type="ARBA" id="ARBA00009368"/>
    </source>
</evidence>
<comment type="subcellular location">
    <subcellularLocation>
        <location evidence="1">Nucleus</location>
    </subcellularLocation>
</comment>
<dbReference type="AlphaFoldDB" id="A0AAV4WB63"/>
<evidence type="ECO:0000256" key="5">
    <source>
        <dbReference type="ARBA" id="ARBA00023242"/>
    </source>
</evidence>
<dbReference type="EMBL" id="BPLR01015848">
    <property type="protein sequence ID" value="GIY79124.1"/>
    <property type="molecule type" value="Genomic_DNA"/>
</dbReference>
<dbReference type="CDD" id="cd08047">
    <property type="entry name" value="TAF7"/>
    <property type="match status" value="1"/>
</dbReference>
<evidence type="ECO:0000256" key="1">
    <source>
        <dbReference type="ARBA" id="ARBA00004123"/>
    </source>
</evidence>
<name>A0AAV4WB63_CAEEX</name>
<sequence>MSDAGDSDDDFSNEPERQFILRLPPHEAEVLKHILATGEDLEDRLSIEFEEDLRHATITFDNKPMPAKLCDLPTMIESCKTVDDAVFYKTADICQILTTEEDKPKKKEDTGSETKKIRISRCVRYELVDADAENAESKVEGEEDEFNGDEYDIFGDYVSCSSDSLDDEGDEGEGSHSSENSLDEEEIDVDIENMEDTENNTELNEEMKKLNENEEKLRARLKPHQDIVNLAFSMELTPDLQTELARQHYEDSDRMAASQLVSEMASEDLSRTLDEQREEKRKELWKKRNELRFVLADLKSKRRTQELEISYIDNDALQEKMQANIEQLKQQEYEVQKEYDEIHSAL</sequence>
<accession>A0AAV4WB63</accession>
<dbReference type="InterPro" id="IPR037817">
    <property type="entry name" value="TAF7"/>
</dbReference>
<dbReference type="InterPro" id="IPR006751">
    <property type="entry name" value="TAFII55_prot_cons_reg"/>
</dbReference>
<evidence type="ECO:0000313" key="10">
    <source>
        <dbReference type="Proteomes" id="UP001054945"/>
    </source>
</evidence>
<keyword evidence="4" id="KW-0804">Transcription</keyword>
<evidence type="ECO:0000313" key="9">
    <source>
        <dbReference type="EMBL" id="GIY79124.1"/>
    </source>
</evidence>
<dbReference type="GO" id="GO:0005669">
    <property type="term" value="C:transcription factor TFIID complex"/>
    <property type="evidence" value="ECO:0007669"/>
    <property type="project" value="InterPro"/>
</dbReference>
<feature type="coiled-coil region" evidence="6">
    <location>
        <begin position="193"/>
        <end position="220"/>
    </location>
</feature>
<dbReference type="GO" id="GO:0051123">
    <property type="term" value="P:RNA polymerase II preinitiation complex assembly"/>
    <property type="evidence" value="ECO:0007669"/>
    <property type="project" value="TreeGrafter"/>
</dbReference>
<evidence type="ECO:0000256" key="7">
    <source>
        <dbReference type="SAM" id="MobiDB-lite"/>
    </source>
</evidence>
<feature type="region of interest" description="Disordered" evidence="7">
    <location>
        <begin position="160"/>
        <end position="190"/>
    </location>
</feature>
<dbReference type="PANTHER" id="PTHR12228:SF0">
    <property type="entry name" value="TATA-BOX BINDING PROTEIN ASSOCIATED FACTOR 7"/>
    <property type="match status" value="1"/>
</dbReference>
<evidence type="ECO:0000256" key="6">
    <source>
        <dbReference type="SAM" id="Coils"/>
    </source>
</evidence>
<comment type="similarity">
    <text evidence="2">Belongs to the TAF7 family.</text>
</comment>
<dbReference type="GO" id="GO:0016251">
    <property type="term" value="F:RNA polymerase II general transcription initiation factor activity"/>
    <property type="evidence" value="ECO:0007669"/>
    <property type="project" value="TreeGrafter"/>
</dbReference>
<reference evidence="9 10" key="1">
    <citation type="submission" date="2021-06" db="EMBL/GenBank/DDBJ databases">
        <title>Caerostris extrusa draft genome.</title>
        <authorList>
            <person name="Kono N."/>
            <person name="Arakawa K."/>
        </authorList>
    </citation>
    <scope>NUCLEOTIDE SEQUENCE [LARGE SCALE GENOMIC DNA]</scope>
</reference>
<feature type="compositionally biased region" description="Acidic residues" evidence="7">
    <location>
        <begin position="181"/>
        <end position="190"/>
    </location>
</feature>
<dbReference type="PANTHER" id="PTHR12228">
    <property type="entry name" value="TRANSCRIPTION INITIATION FACTOR TFIID 55 KD SUBUNIT-RELATED"/>
    <property type="match status" value="1"/>
</dbReference>
<comment type="caution">
    <text evidence="9">The sequence shown here is derived from an EMBL/GenBank/DDBJ whole genome shotgun (WGS) entry which is preliminary data.</text>
</comment>
<feature type="domain" description="TAFII55 protein conserved region" evidence="8">
    <location>
        <begin position="15"/>
        <end position="146"/>
    </location>
</feature>